<dbReference type="EMBL" id="CP103300">
    <property type="protein sequence ID" value="UYM17269.1"/>
    <property type="molecule type" value="Genomic_DNA"/>
</dbReference>
<gene>
    <name evidence="1" type="ORF">NX720_04925</name>
</gene>
<name>A0ABY6GZE7_9GAMM</name>
<accession>A0ABY6GZE7</accession>
<keyword evidence="2" id="KW-1185">Reference proteome</keyword>
<dbReference type="Gene3D" id="3.90.550.20">
    <property type="match status" value="1"/>
</dbReference>
<proteinExistence type="predicted"/>
<sequence>MSICRWVITFLFLAITTVIHGAEIALENIHRPDRLMKDDALSALARKKHFFSSENEYHDAEKMVMALAGEFSPDTVLGYIMSPEAGLSSLRAYFKILAVNEQYVLKGIRGILAHSLTASQADQKLPRVLASLFGTWTPFLQQIWNTRTTDSGWTLADLYRKKPALANDVYQHCLQLDQQNKDLACRFAVLAQQNEVSYRTRAMKSRTKADWKNYAQTHTTRKCTPFYWVEKFLSQEGMSFPISEQSGRLSINFIWVGSDMPLKYANNLRSWQMAYAHDEVILWYLPGLISKTEQQAMLSLSDYAGIAVKNLQDADLSYLEEADQSTVYHFLSSIKPTSPKKVFAAVSDTMRVALAGRQSYDDNGLPKSYVYLDLDIDFASTCGFSAPAQWLDSIAFHLSKKNEWCDDVFAIRDGQYEAIYDFIVDCIKQPGSVLTAGSGGSLFEALVADGNKEKRSFPFLWNGNFNDLSYIEDSKRQDLSETWSDYYWNRLKSSN</sequence>
<dbReference type="Proteomes" id="UP001163255">
    <property type="component" value="Chromosome"/>
</dbReference>
<dbReference type="RefSeq" id="WP_262599784.1">
    <property type="nucleotide sequence ID" value="NZ_CP103300.1"/>
</dbReference>
<evidence type="ECO:0000313" key="2">
    <source>
        <dbReference type="Proteomes" id="UP001163255"/>
    </source>
</evidence>
<evidence type="ECO:0000313" key="1">
    <source>
        <dbReference type="EMBL" id="UYM17269.1"/>
    </source>
</evidence>
<organism evidence="1 2">
    <name type="scientific">Endozoicomonas euniceicola</name>
    <dbReference type="NCBI Taxonomy" id="1234143"/>
    <lineage>
        <taxon>Bacteria</taxon>
        <taxon>Pseudomonadati</taxon>
        <taxon>Pseudomonadota</taxon>
        <taxon>Gammaproteobacteria</taxon>
        <taxon>Oceanospirillales</taxon>
        <taxon>Endozoicomonadaceae</taxon>
        <taxon>Endozoicomonas</taxon>
    </lineage>
</organism>
<protein>
    <submittedName>
        <fullName evidence="1">Uncharacterized protein</fullName>
    </submittedName>
</protein>
<reference evidence="1" key="1">
    <citation type="submission" date="2022-10" db="EMBL/GenBank/DDBJ databases">
        <title>Completed Genome Sequence of two octocoral isolated bacterium, Endozoicomonas euniceicola EF212T and Endozoicomonas gorgoniicola PS125T.</title>
        <authorList>
            <person name="Chiou Y.-J."/>
            <person name="Chen Y.-H."/>
        </authorList>
    </citation>
    <scope>NUCLEOTIDE SEQUENCE</scope>
    <source>
        <strain evidence="1">EF212</strain>
    </source>
</reference>